<evidence type="ECO:0000256" key="1">
    <source>
        <dbReference type="SAM" id="SignalP"/>
    </source>
</evidence>
<name>G7KJF8_MEDTR</name>
<sequence length="76" mass="8523">MGLWVLLLIRCSTFTLLTDVGHITHTCAQQQSYVSHRFEANDLGFGPFVGLVCHVPNELSRTVLLHAKIAHFLNYA</sequence>
<evidence type="ECO:0000313" key="2">
    <source>
        <dbReference type="EMBL" id="AES74586.1"/>
    </source>
</evidence>
<dbReference type="Proteomes" id="UP000002051">
    <property type="component" value="Chromosome 6"/>
</dbReference>
<dbReference type="EMBL" id="CM001222">
    <property type="protein sequence ID" value="AES74586.1"/>
    <property type="molecule type" value="Genomic_DNA"/>
</dbReference>
<keyword evidence="1" id="KW-0732">Signal</keyword>
<keyword evidence="4" id="KW-1185">Reference proteome</keyword>
<dbReference type="EnsemblPlants" id="AES74586">
    <property type="protein sequence ID" value="AES74586"/>
    <property type="gene ID" value="MTR_6g008670"/>
</dbReference>
<evidence type="ECO:0000313" key="3">
    <source>
        <dbReference type="EnsemblPlants" id="AES74586"/>
    </source>
</evidence>
<dbReference type="HOGENOM" id="CLU_2658246_0_0_1"/>
<evidence type="ECO:0000313" key="4">
    <source>
        <dbReference type="Proteomes" id="UP000002051"/>
    </source>
</evidence>
<accession>G7KJF8</accession>
<gene>
    <name evidence="2" type="ordered locus">MTR_6g008670</name>
</gene>
<reference evidence="2 4" key="1">
    <citation type="journal article" date="2011" name="Nature">
        <title>The Medicago genome provides insight into the evolution of rhizobial symbioses.</title>
        <authorList>
            <person name="Young N.D."/>
            <person name="Debelle F."/>
            <person name="Oldroyd G.E."/>
            <person name="Geurts R."/>
            <person name="Cannon S.B."/>
            <person name="Udvardi M.K."/>
            <person name="Benedito V.A."/>
            <person name="Mayer K.F."/>
            <person name="Gouzy J."/>
            <person name="Schoof H."/>
            <person name="Van de Peer Y."/>
            <person name="Proost S."/>
            <person name="Cook D.R."/>
            <person name="Meyers B.C."/>
            <person name="Spannagl M."/>
            <person name="Cheung F."/>
            <person name="De Mita S."/>
            <person name="Krishnakumar V."/>
            <person name="Gundlach H."/>
            <person name="Zhou S."/>
            <person name="Mudge J."/>
            <person name="Bharti A.K."/>
            <person name="Murray J.D."/>
            <person name="Naoumkina M.A."/>
            <person name="Rosen B."/>
            <person name="Silverstein K.A."/>
            <person name="Tang H."/>
            <person name="Rombauts S."/>
            <person name="Zhao P.X."/>
            <person name="Zhou P."/>
            <person name="Barbe V."/>
            <person name="Bardou P."/>
            <person name="Bechner M."/>
            <person name="Bellec A."/>
            <person name="Berger A."/>
            <person name="Berges H."/>
            <person name="Bidwell S."/>
            <person name="Bisseling T."/>
            <person name="Choisne N."/>
            <person name="Couloux A."/>
            <person name="Denny R."/>
            <person name="Deshpande S."/>
            <person name="Dai X."/>
            <person name="Doyle J.J."/>
            <person name="Dudez A.M."/>
            <person name="Farmer A.D."/>
            <person name="Fouteau S."/>
            <person name="Franken C."/>
            <person name="Gibelin C."/>
            <person name="Gish J."/>
            <person name="Goldstein S."/>
            <person name="Gonzalez A.J."/>
            <person name="Green P.J."/>
            <person name="Hallab A."/>
            <person name="Hartog M."/>
            <person name="Hua A."/>
            <person name="Humphray S.J."/>
            <person name="Jeong D.H."/>
            <person name="Jing Y."/>
            <person name="Jocker A."/>
            <person name="Kenton S.M."/>
            <person name="Kim D.J."/>
            <person name="Klee K."/>
            <person name="Lai H."/>
            <person name="Lang C."/>
            <person name="Lin S."/>
            <person name="Macmil S.L."/>
            <person name="Magdelenat G."/>
            <person name="Matthews L."/>
            <person name="McCorrison J."/>
            <person name="Monaghan E.L."/>
            <person name="Mun J.H."/>
            <person name="Najar F.Z."/>
            <person name="Nicholson C."/>
            <person name="Noirot C."/>
            <person name="O'Bleness M."/>
            <person name="Paule C.R."/>
            <person name="Poulain J."/>
            <person name="Prion F."/>
            <person name="Qin B."/>
            <person name="Qu C."/>
            <person name="Retzel E.F."/>
            <person name="Riddle C."/>
            <person name="Sallet E."/>
            <person name="Samain S."/>
            <person name="Samson N."/>
            <person name="Sanders I."/>
            <person name="Saurat O."/>
            <person name="Scarpelli C."/>
            <person name="Schiex T."/>
            <person name="Segurens B."/>
            <person name="Severin A.J."/>
            <person name="Sherrier D.J."/>
            <person name="Shi R."/>
            <person name="Sims S."/>
            <person name="Singer S.R."/>
            <person name="Sinharoy S."/>
            <person name="Sterck L."/>
            <person name="Viollet A."/>
            <person name="Wang B.B."/>
            <person name="Wang K."/>
            <person name="Wang M."/>
            <person name="Wang X."/>
            <person name="Warfsmann J."/>
            <person name="Weissenbach J."/>
            <person name="White D.D."/>
            <person name="White J.D."/>
            <person name="Wiley G.B."/>
            <person name="Wincker P."/>
            <person name="Xing Y."/>
            <person name="Yang L."/>
            <person name="Yao Z."/>
            <person name="Ying F."/>
            <person name="Zhai J."/>
            <person name="Zhou L."/>
            <person name="Zuber A."/>
            <person name="Denarie J."/>
            <person name="Dixon R.A."/>
            <person name="May G.D."/>
            <person name="Schwartz D.C."/>
            <person name="Rogers J."/>
            <person name="Quetier F."/>
            <person name="Town C.D."/>
            <person name="Roe B.A."/>
        </authorList>
    </citation>
    <scope>NUCLEOTIDE SEQUENCE [LARGE SCALE GENOMIC DNA]</scope>
    <source>
        <strain evidence="2">A17</strain>
        <strain evidence="3 4">cv. Jemalong A17</strain>
    </source>
</reference>
<dbReference type="AlphaFoldDB" id="G7KJF8"/>
<feature type="signal peptide" evidence="1">
    <location>
        <begin position="1"/>
        <end position="17"/>
    </location>
</feature>
<feature type="chain" id="PRO_5014573675" description="Transmembrane protein" evidence="1">
    <location>
        <begin position="18"/>
        <end position="76"/>
    </location>
</feature>
<evidence type="ECO:0008006" key="5">
    <source>
        <dbReference type="Google" id="ProtNLM"/>
    </source>
</evidence>
<proteinExistence type="predicted"/>
<reference evidence="2 4" key="2">
    <citation type="journal article" date="2014" name="BMC Genomics">
        <title>An improved genome release (version Mt4.0) for the model legume Medicago truncatula.</title>
        <authorList>
            <person name="Tang H."/>
            <person name="Krishnakumar V."/>
            <person name="Bidwell S."/>
            <person name="Rosen B."/>
            <person name="Chan A."/>
            <person name="Zhou S."/>
            <person name="Gentzbittel L."/>
            <person name="Childs K.L."/>
            <person name="Yandell M."/>
            <person name="Gundlach H."/>
            <person name="Mayer K.F."/>
            <person name="Schwartz D.C."/>
            <person name="Town C.D."/>
        </authorList>
    </citation>
    <scope>GENOME REANNOTATION</scope>
    <source>
        <strain evidence="3 4">cv. Jemalong A17</strain>
    </source>
</reference>
<reference evidence="3" key="3">
    <citation type="submission" date="2015-04" db="UniProtKB">
        <authorList>
            <consortium name="EnsemblPlants"/>
        </authorList>
    </citation>
    <scope>IDENTIFICATION</scope>
    <source>
        <strain evidence="3">cv. Jemalong A17</strain>
    </source>
</reference>
<organism evidence="2 4">
    <name type="scientific">Medicago truncatula</name>
    <name type="common">Barrel medic</name>
    <name type="synonym">Medicago tribuloides</name>
    <dbReference type="NCBI Taxonomy" id="3880"/>
    <lineage>
        <taxon>Eukaryota</taxon>
        <taxon>Viridiplantae</taxon>
        <taxon>Streptophyta</taxon>
        <taxon>Embryophyta</taxon>
        <taxon>Tracheophyta</taxon>
        <taxon>Spermatophyta</taxon>
        <taxon>Magnoliopsida</taxon>
        <taxon>eudicotyledons</taxon>
        <taxon>Gunneridae</taxon>
        <taxon>Pentapetalae</taxon>
        <taxon>rosids</taxon>
        <taxon>fabids</taxon>
        <taxon>Fabales</taxon>
        <taxon>Fabaceae</taxon>
        <taxon>Papilionoideae</taxon>
        <taxon>50 kb inversion clade</taxon>
        <taxon>NPAAA clade</taxon>
        <taxon>Hologalegina</taxon>
        <taxon>IRL clade</taxon>
        <taxon>Trifolieae</taxon>
        <taxon>Medicago</taxon>
    </lineage>
</organism>
<dbReference type="PaxDb" id="3880-AES74586"/>
<protein>
    <recommendedName>
        <fullName evidence="5">Transmembrane protein</fullName>
    </recommendedName>
</protein>